<evidence type="ECO:0000259" key="1">
    <source>
        <dbReference type="PROSITE" id="PS51087"/>
    </source>
</evidence>
<protein>
    <submittedName>
        <fullName evidence="2">Co2+/Mg2+ efflux protein ApaG</fullName>
    </submittedName>
</protein>
<sequence>MNSLISEGIKISVETFYQNGQSNPLAHEFIFSYRITIENLNSFSVKLLSRQWYIFDSNNERREVQGEGVVGLQPVINGGNTFQYMSGCNLNSEMGRMLGYYNFENLDNQHLFEVKIPAFELVAPLKMN</sequence>
<proteinExistence type="predicted"/>
<gene>
    <name evidence="2" type="primary">apaG</name>
    <name evidence="2" type="ORF">E0W69_017765</name>
</gene>
<name>A0A5P2G909_9BACT</name>
<dbReference type="SUPFAM" id="SSF110069">
    <property type="entry name" value="ApaG-like"/>
    <property type="match status" value="1"/>
</dbReference>
<reference evidence="2 3" key="1">
    <citation type="submission" date="2019-09" db="EMBL/GenBank/DDBJ databases">
        <title>Complete genome sequence of Arachidicoccus sp. B3-10 isolated from apple orchard soil.</title>
        <authorList>
            <person name="Kim H.S."/>
            <person name="Han K.-I."/>
            <person name="Suh M.K."/>
            <person name="Lee K.C."/>
            <person name="Eom M.K."/>
            <person name="Kim J.-S."/>
            <person name="Kang S.W."/>
            <person name="Sin Y."/>
            <person name="Lee J.-S."/>
        </authorList>
    </citation>
    <scope>NUCLEOTIDE SEQUENCE [LARGE SCALE GENOMIC DNA]</scope>
    <source>
        <strain evidence="2 3">B3-10</strain>
    </source>
</reference>
<dbReference type="InterPro" id="IPR007474">
    <property type="entry name" value="ApaG_domain"/>
</dbReference>
<feature type="domain" description="ApaG" evidence="1">
    <location>
        <begin position="3"/>
        <end position="128"/>
    </location>
</feature>
<dbReference type="NCBIfam" id="NF003967">
    <property type="entry name" value="PRK05461.1"/>
    <property type="match status" value="1"/>
</dbReference>
<evidence type="ECO:0000313" key="2">
    <source>
        <dbReference type="EMBL" id="QES90422.1"/>
    </source>
</evidence>
<dbReference type="AlphaFoldDB" id="A0A5P2G909"/>
<dbReference type="Proteomes" id="UP000292424">
    <property type="component" value="Chromosome"/>
</dbReference>
<dbReference type="PROSITE" id="PS51087">
    <property type="entry name" value="APAG"/>
    <property type="match status" value="1"/>
</dbReference>
<dbReference type="RefSeq" id="WP_131331404.1">
    <property type="nucleotide sequence ID" value="NZ_CP044016.1"/>
</dbReference>
<dbReference type="KEGG" id="arac:E0W69_017765"/>
<accession>A0A5P2G909</accession>
<keyword evidence="3" id="KW-1185">Reference proteome</keyword>
<dbReference type="Gene3D" id="2.60.40.1470">
    <property type="entry name" value="ApaG domain"/>
    <property type="match status" value="1"/>
</dbReference>
<dbReference type="Pfam" id="PF04379">
    <property type="entry name" value="DUF525"/>
    <property type="match status" value="1"/>
</dbReference>
<dbReference type="PANTHER" id="PTHR14289:SF16">
    <property type="entry name" value="POLYMERASE DELTA-INTERACTING PROTEIN 2"/>
    <property type="match status" value="1"/>
</dbReference>
<evidence type="ECO:0000313" key="3">
    <source>
        <dbReference type="Proteomes" id="UP000292424"/>
    </source>
</evidence>
<dbReference type="OrthoDB" id="9795226at2"/>
<dbReference type="EMBL" id="CP044016">
    <property type="protein sequence ID" value="QES90422.1"/>
    <property type="molecule type" value="Genomic_DNA"/>
</dbReference>
<organism evidence="2 3">
    <name type="scientific">Rhizosphaericola mali</name>
    <dbReference type="NCBI Taxonomy" id="2545455"/>
    <lineage>
        <taxon>Bacteria</taxon>
        <taxon>Pseudomonadati</taxon>
        <taxon>Bacteroidota</taxon>
        <taxon>Chitinophagia</taxon>
        <taxon>Chitinophagales</taxon>
        <taxon>Chitinophagaceae</taxon>
        <taxon>Rhizosphaericola</taxon>
    </lineage>
</organism>
<dbReference type="PANTHER" id="PTHR14289">
    <property type="entry name" value="F-BOX ONLY PROTEIN 3"/>
    <property type="match status" value="1"/>
</dbReference>
<dbReference type="GO" id="GO:0070987">
    <property type="term" value="P:error-free translesion synthesis"/>
    <property type="evidence" value="ECO:0007669"/>
    <property type="project" value="TreeGrafter"/>
</dbReference>
<dbReference type="InterPro" id="IPR036767">
    <property type="entry name" value="ApaG_sf"/>
</dbReference>